<dbReference type="RefSeq" id="XP_023953568.1">
    <property type="nucleotide sequence ID" value="XM_024097800.2"/>
</dbReference>
<sequence length="116" mass="13162">MAVAGAHGFAPIERLSGRDNYGTWSFAVKTYLEHENLWKCIDVAPDATLTKEEDIKARSKIVLLVEPMNYIHIQEAKSAKEVWDNLRRAFDDSGLLRKLCCSVSSLAWVGKWMLVH</sequence>
<organism evidence="1 2">
    <name type="scientific">Bicyclus anynana</name>
    <name type="common">Squinting bush brown butterfly</name>
    <dbReference type="NCBI Taxonomy" id="110368"/>
    <lineage>
        <taxon>Eukaryota</taxon>
        <taxon>Metazoa</taxon>
        <taxon>Ecdysozoa</taxon>
        <taxon>Arthropoda</taxon>
        <taxon>Hexapoda</taxon>
        <taxon>Insecta</taxon>
        <taxon>Pterygota</taxon>
        <taxon>Neoptera</taxon>
        <taxon>Endopterygota</taxon>
        <taxon>Lepidoptera</taxon>
        <taxon>Glossata</taxon>
        <taxon>Ditrysia</taxon>
        <taxon>Papilionoidea</taxon>
        <taxon>Nymphalidae</taxon>
        <taxon>Satyrinae</taxon>
        <taxon>Satyrini</taxon>
        <taxon>Mycalesina</taxon>
        <taxon>Bicyclus</taxon>
    </lineage>
</organism>
<reference evidence="2" key="1">
    <citation type="submission" date="2025-08" db="UniProtKB">
        <authorList>
            <consortium name="RefSeq"/>
        </authorList>
    </citation>
    <scope>IDENTIFICATION</scope>
</reference>
<dbReference type="OrthoDB" id="7920740at2759"/>
<gene>
    <name evidence="2" type="primary">LOC112057308</name>
</gene>
<keyword evidence="1" id="KW-1185">Reference proteome</keyword>
<protein>
    <submittedName>
        <fullName evidence="2">Uncharacterized protein LOC112057308</fullName>
    </submittedName>
</protein>
<accession>A0A6J1P726</accession>
<dbReference type="GeneID" id="112057308"/>
<dbReference type="Proteomes" id="UP001652582">
    <property type="component" value="Chromosome 25"/>
</dbReference>
<dbReference type="AlphaFoldDB" id="A0A6J1P726"/>
<name>A0A6J1P726_BICAN</name>
<dbReference type="Pfam" id="PF14223">
    <property type="entry name" value="Retrotran_gag_2"/>
    <property type="match status" value="1"/>
</dbReference>
<dbReference type="KEGG" id="bany:112057308"/>
<evidence type="ECO:0000313" key="2">
    <source>
        <dbReference type="RefSeq" id="XP_023953568.1"/>
    </source>
</evidence>
<evidence type="ECO:0000313" key="1">
    <source>
        <dbReference type="Proteomes" id="UP001652582"/>
    </source>
</evidence>
<proteinExistence type="predicted"/>